<accession>A0ABS4SRG8</accession>
<evidence type="ECO:0000313" key="2">
    <source>
        <dbReference type="EMBL" id="MBP2294814.1"/>
    </source>
</evidence>
<dbReference type="EMBL" id="JAGINP010000018">
    <property type="protein sequence ID" value="MBP2294814.1"/>
    <property type="molecule type" value="Genomic_DNA"/>
</dbReference>
<proteinExistence type="predicted"/>
<organism evidence="2 3">
    <name type="scientific">Azospirillum rugosum</name>
    <dbReference type="NCBI Taxonomy" id="416170"/>
    <lineage>
        <taxon>Bacteria</taxon>
        <taxon>Pseudomonadati</taxon>
        <taxon>Pseudomonadota</taxon>
        <taxon>Alphaproteobacteria</taxon>
        <taxon>Rhodospirillales</taxon>
        <taxon>Azospirillaceae</taxon>
        <taxon>Azospirillum</taxon>
    </lineage>
</organism>
<feature type="transmembrane region" description="Helical" evidence="1">
    <location>
        <begin position="56"/>
        <end position="77"/>
    </location>
</feature>
<comment type="caution">
    <text evidence="2">The sequence shown here is derived from an EMBL/GenBank/DDBJ whole genome shotgun (WGS) entry which is preliminary data.</text>
</comment>
<keyword evidence="3" id="KW-1185">Reference proteome</keyword>
<keyword evidence="1" id="KW-1133">Transmembrane helix</keyword>
<evidence type="ECO:0000313" key="3">
    <source>
        <dbReference type="Proteomes" id="UP000781958"/>
    </source>
</evidence>
<reference evidence="2 3" key="1">
    <citation type="submission" date="2021-03" db="EMBL/GenBank/DDBJ databases">
        <title>Genomic Encyclopedia of Type Strains, Phase III (KMG-III): the genomes of soil and plant-associated and newly described type strains.</title>
        <authorList>
            <person name="Whitman W."/>
        </authorList>
    </citation>
    <scope>NUCLEOTIDE SEQUENCE [LARGE SCALE GENOMIC DNA]</scope>
    <source>
        <strain evidence="2 3">IMMIB AFH-6</strain>
    </source>
</reference>
<dbReference type="Proteomes" id="UP000781958">
    <property type="component" value="Unassembled WGS sequence"/>
</dbReference>
<dbReference type="RefSeq" id="WP_209769117.1">
    <property type="nucleotide sequence ID" value="NZ_JAGINP010000018.1"/>
</dbReference>
<keyword evidence="1" id="KW-0812">Transmembrane</keyword>
<evidence type="ECO:0008006" key="4">
    <source>
        <dbReference type="Google" id="ProtNLM"/>
    </source>
</evidence>
<evidence type="ECO:0000256" key="1">
    <source>
        <dbReference type="SAM" id="Phobius"/>
    </source>
</evidence>
<gene>
    <name evidence="2" type="ORF">J2851_004610</name>
</gene>
<protein>
    <recommendedName>
        <fullName evidence="4">PH domain-containing protein</fullName>
    </recommendedName>
</protein>
<sequence length="204" mass="21690">MAGVEVSREEVGADTVFEATTDRESPVRASVLLYAVLLEACFVAAAELTAEPTATMLRWLAAMGAIPLILLWAVVLVRLIGRGAVRLTVTAEGLKAYGHVYPHKTIRDLALYAPGSPRPLFVTRVEPVTSRQHRAELELAGGAVALDAAGPGKKSSRPLGYRLVMHRRNHQPAIVLVHGLTLAGGETLLAGLAAELRKHSVPAA</sequence>
<name>A0ABS4SRG8_9PROT</name>
<keyword evidence="1" id="KW-0472">Membrane</keyword>
<feature type="transmembrane region" description="Helical" evidence="1">
    <location>
        <begin position="31"/>
        <end position="50"/>
    </location>
</feature>